<dbReference type="Gene3D" id="3.40.50.1820">
    <property type="entry name" value="alpha/beta hydrolase"/>
    <property type="match status" value="1"/>
</dbReference>
<dbReference type="Proteomes" id="UP001500393">
    <property type="component" value="Unassembled WGS sequence"/>
</dbReference>
<accession>A0ABN2EM55</accession>
<evidence type="ECO:0000256" key="2">
    <source>
        <dbReference type="ARBA" id="ARBA00022797"/>
    </source>
</evidence>
<keyword evidence="6" id="KW-1185">Reference proteome</keyword>
<dbReference type="EMBL" id="BAAAOS010000056">
    <property type="protein sequence ID" value="GAA1608754.1"/>
    <property type="molecule type" value="Genomic_DNA"/>
</dbReference>
<dbReference type="InterPro" id="IPR010497">
    <property type="entry name" value="Epoxide_hydro_N"/>
</dbReference>
<reference evidence="5 6" key="1">
    <citation type="journal article" date="2019" name="Int. J. Syst. Evol. Microbiol.">
        <title>The Global Catalogue of Microorganisms (GCM) 10K type strain sequencing project: providing services to taxonomists for standard genome sequencing and annotation.</title>
        <authorList>
            <consortium name="The Broad Institute Genomics Platform"/>
            <consortium name="The Broad Institute Genome Sequencing Center for Infectious Disease"/>
            <person name="Wu L."/>
            <person name="Ma J."/>
        </authorList>
    </citation>
    <scope>NUCLEOTIDE SEQUENCE [LARGE SCALE GENOMIC DNA]</scope>
    <source>
        <strain evidence="5 6">JCM 14969</strain>
    </source>
</reference>
<comment type="similarity">
    <text evidence="1">Belongs to the peptidase S33 family.</text>
</comment>
<evidence type="ECO:0000313" key="6">
    <source>
        <dbReference type="Proteomes" id="UP001500393"/>
    </source>
</evidence>
<evidence type="ECO:0000313" key="5">
    <source>
        <dbReference type="EMBL" id="GAA1608754.1"/>
    </source>
</evidence>
<evidence type="ECO:0000256" key="1">
    <source>
        <dbReference type="ARBA" id="ARBA00010088"/>
    </source>
</evidence>
<protein>
    <submittedName>
        <fullName evidence="5">Epoxide hydrolase</fullName>
    </submittedName>
</protein>
<keyword evidence="2" id="KW-0058">Aromatic hydrocarbons catabolism</keyword>
<evidence type="ECO:0000259" key="4">
    <source>
        <dbReference type="Pfam" id="PF06441"/>
    </source>
</evidence>
<dbReference type="PRINTS" id="PR00412">
    <property type="entry name" value="EPOXHYDRLASE"/>
</dbReference>
<dbReference type="RefSeq" id="WP_344221386.1">
    <property type="nucleotide sequence ID" value="NZ_BAAAOS010000056.1"/>
</dbReference>
<feature type="domain" description="Epoxide hydrolase N-terminal" evidence="4">
    <location>
        <begin position="8"/>
        <end position="113"/>
    </location>
</feature>
<gene>
    <name evidence="5" type="ORF">GCM10009789_74020</name>
</gene>
<keyword evidence="3 5" id="KW-0378">Hydrolase</keyword>
<proteinExistence type="inferred from homology"/>
<dbReference type="PIRSF" id="PIRSF001112">
    <property type="entry name" value="Epoxide_hydrolase"/>
    <property type="match status" value="1"/>
</dbReference>
<dbReference type="GO" id="GO:0016787">
    <property type="term" value="F:hydrolase activity"/>
    <property type="evidence" value="ECO:0007669"/>
    <property type="project" value="UniProtKB-KW"/>
</dbReference>
<dbReference type="InterPro" id="IPR016292">
    <property type="entry name" value="Epoxide_hydrolase"/>
</dbReference>
<evidence type="ECO:0000256" key="3">
    <source>
        <dbReference type="ARBA" id="ARBA00022801"/>
    </source>
</evidence>
<dbReference type="PANTHER" id="PTHR21661:SF35">
    <property type="entry name" value="EPOXIDE HYDROLASE"/>
    <property type="match status" value="1"/>
</dbReference>
<dbReference type="InterPro" id="IPR029058">
    <property type="entry name" value="AB_hydrolase_fold"/>
</dbReference>
<sequence>MTTKQSEIQPFRIEIPQSEIDDLRARLAGARWPAEPRVDDWSRGVPVAYLKELAEYWGDGFDWRAQEAALNEIPQFVTEIDGQRIHFFHQRSPEPDALPLILTHGWPGSPVEFQKLIGPLTDPRAHGGDPADAFHVVVPSLPGYGFSNPIGEAGFNLFGVARMWAELMSRLGYERYAAHGTDAGSGVAGMLPFIDAEHVAGIHLAGISASTPFGDPIPLDELSGRDRERAEHFNTMMDEGFGYLVQQMTRPQTLAYGLNDSPIGQLAWIVEKFAEWTDPARKLPEDAVDRDQLLTNVSLYWFTGSGASSAHAVYEGMQAWKAFAAQQASQVSDESEGEAQEWGSVAGPPTGVAVFGAETAVKSLTDPAGRIEHWNEYERGGHFAAMEVPDLLTGDLRTFFGPLRQA</sequence>
<name>A0ABN2EM55_9ACTN</name>
<dbReference type="SUPFAM" id="SSF53474">
    <property type="entry name" value="alpha/beta-Hydrolases"/>
    <property type="match status" value="1"/>
</dbReference>
<organism evidence="5 6">
    <name type="scientific">Kribbella sancticallisti</name>
    <dbReference type="NCBI Taxonomy" id="460087"/>
    <lineage>
        <taxon>Bacteria</taxon>
        <taxon>Bacillati</taxon>
        <taxon>Actinomycetota</taxon>
        <taxon>Actinomycetes</taxon>
        <taxon>Propionibacteriales</taxon>
        <taxon>Kribbellaceae</taxon>
        <taxon>Kribbella</taxon>
    </lineage>
</organism>
<dbReference type="PANTHER" id="PTHR21661">
    <property type="entry name" value="EPOXIDE HYDROLASE 1-RELATED"/>
    <property type="match status" value="1"/>
</dbReference>
<comment type="caution">
    <text evidence="5">The sequence shown here is derived from an EMBL/GenBank/DDBJ whole genome shotgun (WGS) entry which is preliminary data.</text>
</comment>
<dbReference type="Pfam" id="PF06441">
    <property type="entry name" value="EHN"/>
    <property type="match status" value="1"/>
</dbReference>
<dbReference type="InterPro" id="IPR000639">
    <property type="entry name" value="Epox_hydrolase-like"/>
</dbReference>